<sequence length="186" mass="19970">MMFRATVDGMGRGTRRAEDRNMNNVPTSSSTTHPHITPGEDETAPAKILVIESNPAVAEMTVLVLAAAGYQAVQTASGRQALRTQARLCPDAILLDRSVSDLSAGDLCRELRARTTAPIIVLSTDHDPDSLDSILAAGASECLLLPVHTQELLACITFRLRAHRERGSKTDAKHETTSDPKPYAVA</sequence>
<feature type="domain" description="Response regulatory" evidence="8">
    <location>
        <begin position="47"/>
        <end position="160"/>
    </location>
</feature>
<keyword evidence="3" id="KW-0805">Transcription regulation</keyword>
<dbReference type="PROSITE" id="PS50110">
    <property type="entry name" value="RESPONSE_REGULATORY"/>
    <property type="match status" value="1"/>
</dbReference>
<dbReference type="SMART" id="SM00448">
    <property type="entry name" value="REC"/>
    <property type="match status" value="1"/>
</dbReference>
<dbReference type="GO" id="GO:0000156">
    <property type="term" value="F:phosphorelay response regulator activity"/>
    <property type="evidence" value="ECO:0007669"/>
    <property type="project" value="TreeGrafter"/>
</dbReference>
<evidence type="ECO:0000256" key="7">
    <source>
        <dbReference type="SAM" id="MobiDB-lite"/>
    </source>
</evidence>
<dbReference type="Proteomes" id="UP000432464">
    <property type="component" value="Unassembled WGS sequence"/>
</dbReference>
<keyword evidence="1 6" id="KW-0597">Phosphoprotein</keyword>
<feature type="compositionally biased region" description="Low complexity" evidence="7">
    <location>
        <begin position="26"/>
        <end position="37"/>
    </location>
</feature>
<protein>
    <submittedName>
        <fullName evidence="9">Response regulator</fullName>
    </submittedName>
</protein>
<keyword evidence="5" id="KW-0804">Transcription</keyword>
<dbReference type="GO" id="GO:0032993">
    <property type="term" value="C:protein-DNA complex"/>
    <property type="evidence" value="ECO:0007669"/>
    <property type="project" value="TreeGrafter"/>
</dbReference>
<dbReference type="InterPro" id="IPR011006">
    <property type="entry name" value="CheY-like_superfamily"/>
</dbReference>
<dbReference type="EMBL" id="WMBB01000011">
    <property type="protein sequence ID" value="MTE15736.1"/>
    <property type="molecule type" value="Genomic_DNA"/>
</dbReference>
<organism evidence="9 10">
    <name type="scientific">Nocardia aurantiaca</name>
    <dbReference type="NCBI Taxonomy" id="2675850"/>
    <lineage>
        <taxon>Bacteria</taxon>
        <taxon>Bacillati</taxon>
        <taxon>Actinomycetota</taxon>
        <taxon>Actinomycetes</taxon>
        <taxon>Mycobacteriales</taxon>
        <taxon>Nocardiaceae</taxon>
        <taxon>Nocardia</taxon>
    </lineage>
</organism>
<gene>
    <name evidence="9" type="ORF">GLP40_23565</name>
</gene>
<keyword evidence="4" id="KW-0238">DNA-binding</keyword>
<keyword evidence="10" id="KW-1185">Reference proteome</keyword>
<feature type="region of interest" description="Disordered" evidence="7">
    <location>
        <begin position="1"/>
        <end position="41"/>
    </location>
</feature>
<evidence type="ECO:0000256" key="1">
    <source>
        <dbReference type="ARBA" id="ARBA00022553"/>
    </source>
</evidence>
<dbReference type="PANTHER" id="PTHR48111">
    <property type="entry name" value="REGULATOR OF RPOS"/>
    <property type="match status" value="1"/>
</dbReference>
<dbReference type="SUPFAM" id="SSF52172">
    <property type="entry name" value="CheY-like"/>
    <property type="match status" value="1"/>
</dbReference>
<feature type="compositionally biased region" description="Basic and acidic residues" evidence="7">
    <location>
        <begin position="166"/>
        <end position="178"/>
    </location>
</feature>
<evidence type="ECO:0000256" key="2">
    <source>
        <dbReference type="ARBA" id="ARBA00023012"/>
    </source>
</evidence>
<comment type="caution">
    <text evidence="9">The sequence shown here is derived from an EMBL/GenBank/DDBJ whole genome shotgun (WGS) entry which is preliminary data.</text>
</comment>
<evidence type="ECO:0000256" key="3">
    <source>
        <dbReference type="ARBA" id="ARBA00023015"/>
    </source>
</evidence>
<dbReference type="GO" id="GO:0006355">
    <property type="term" value="P:regulation of DNA-templated transcription"/>
    <property type="evidence" value="ECO:0007669"/>
    <property type="project" value="TreeGrafter"/>
</dbReference>
<evidence type="ECO:0000256" key="5">
    <source>
        <dbReference type="ARBA" id="ARBA00023163"/>
    </source>
</evidence>
<dbReference type="PANTHER" id="PTHR48111:SF1">
    <property type="entry name" value="TWO-COMPONENT RESPONSE REGULATOR ORR33"/>
    <property type="match status" value="1"/>
</dbReference>
<dbReference type="Pfam" id="PF00072">
    <property type="entry name" value="Response_reg"/>
    <property type="match status" value="1"/>
</dbReference>
<keyword evidence="2" id="KW-0902">Two-component regulatory system</keyword>
<evidence type="ECO:0000256" key="6">
    <source>
        <dbReference type="PROSITE-ProRule" id="PRU00169"/>
    </source>
</evidence>
<feature type="modified residue" description="4-aspartylphosphate" evidence="6">
    <location>
        <position position="96"/>
    </location>
</feature>
<proteinExistence type="predicted"/>
<dbReference type="InterPro" id="IPR039420">
    <property type="entry name" value="WalR-like"/>
</dbReference>
<dbReference type="AlphaFoldDB" id="A0A6I3L5J7"/>
<evidence type="ECO:0000313" key="10">
    <source>
        <dbReference type="Proteomes" id="UP000432464"/>
    </source>
</evidence>
<reference evidence="9 10" key="1">
    <citation type="submission" date="2019-11" db="EMBL/GenBank/DDBJ databases">
        <title>Nocardia sp. nov. CT2-14 isolated from soil.</title>
        <authorList>
            <person name="Kanchanasin P."/>
            <person name="Tanasupawat S."/>
            <person name="Yuki M."/>
            <person name="Kudo T."/>
        </authorList>
    </citation>
    <scope>NUCLEOTIDE SEQUENCE [LARGE SCALE GENOMIC DNA]</scope>
    <source>
        <strain evidence="9 10">CT2-14</strain>
    </source>
</reference>
<evidence type="ECO:0000313" key="9">
    <source>
        <dbReference type="EMBL" id="MTE15736.1"/>
    </source>
</evidence>
<accession>A0A6I3L5J7</accession>
<dbReference type="GO" id="GO:0000976">
    <property type="term" value="F:transcription cis-regulatory region binding"/>
    <property type="evidence" value="ECO:0007669"/>
    <property type="project" value="TreeGrafter"/>
</dbReference>
<dbReference type="GO" id="GO:0005829">
    <property type="term" value="C:cytosol"/>
    <property type="evidence" value="ECO:0007669"/>
    <property type="project" value="TreeGrafter"/>
</dbReference>
<evidence type="ECO:0000259" key="8">
    <source>
        <dbReference type="PROSITE" id="PS50110"/>
    </source>
</evidence>
<dbReference type="Gene3D" id="3.40.50.2300">
    <property type="match status" value="1"/>
</dbReference>
<dbReference type="InterPro" id="IPR001789">
    <property type="entry name" value="Sig_transdc_resp-reg_receiver"/>
</dbReference>
<name>A0A6I3L5J7_9NOCA</name>
<evidence type="ECO:0000256" key="4">
    <source>
        <dbReference type="ARBA" id="ARBA00023125"/>
    </source>
</evidence>
<feature type="region of interest" description="Disordered" evidence="7">
    <location>
        <begin position="166"/>
        <end position="186"/>
    </location>
</feature>